<keyword evidence="1" id="KW-0472">Membrane</keyword>
<reference evidence="2 3" key="1">
    <citation type="journal article" date="2018" name="Vet. Microbiol.">
        <title>Clonal diversity and geographic distribution of methicillin-resistant Staphylococcus pseudintermedius from Australian animals: Discovery of novel sequence types.</title>
        <authorList>
            <person name="Worthing K.A."/>
            <person name="Abraham S."/>
            <person name="Coombs G.W."/>
            <person name="Pang S."/>
            <person name="Saputra S."/>
            <person name="Jordan D."/>
            <person name="Trott D.J."/>
            <person name="Norris J.M."/>
        </authorList>
    </citation>
    <scope>NUCLEOTIDE SEQUENCE [LARGE SCALE GENOMIC DNA]</scope>
    <source>
        <strain evidence="2 3">ST71 3</strain>
    </source>
</reference>
<evidence type="ECO:0000313" key="2">
    <source>
        <dbReference type="EMBL" id="PWZ98219.1"/>
    </source>
</evidence>
<name>A0A317Z9H2_STAPS</name>
<proteinExistence type="predicted"/>
<keyword evidence="1" id="KW-0812">Transmembrane</keyword>
<feature type="non-terminal residue" evidence="2">
    <location>
        <position position="1"/>
    </location>
</feature>
<dbReference type="EMBL" id="QEIV01000855">
    <property type="protein sequence ID" value="PWZ98219.1"/>
    <property type="molecule type" value="Genomic_DNA"/>
</dbReference>
<accession>A0A317Z9H2</accession>
<organism evidence="2 3">
    <name type="scientific">Staphylococcus pseudintermedius</name>
    <dbReference type="NCBI Taxonomy" id="283734"/>
    <lineage>
        <taxon>Bacteria</taxon>
        <taxon>Bacillati</taxon>
        <taxon>Bacillota</taxon>
        <taxon>Bacilli</taxon>
        <taxon>Bacillales</taxon>
        <taxon>Staphylococcaceae</taxon>
        <taxon>Staphylococcus</taxon>
        <taxon>Staphylococcus intermedius group</taxon>
    </lineage>
</organism>
<protein>
    <submittedName>
        <fullName evidence="2">Biotin transporter BioY</fullName>
    </submittedName>
</protein>
<comment type="caution">
    <text evidence="2">The sequence shown here is derived from an EMBL/GenBank/DDBJ whole genome shotgun (WGS) entry which is preliminary data.</text>
</comment>
<evidence type="ECO:0000313" key="3">
    <source>
        <dbReference type="Proteomes" id="UP000246351"/>
    </source>
</evidence>
<gene>
    <name evidence="2" type="ORF">DD924_09305</name>
</gene>
<evidence type="ECO:0000256" key="1">
    <source>
        <dbReference type="SAM" id="Phobius"/>
    </source>
</evidence>
<dbReference type="Proteomes" id="UP000246351">
    <property type="component" value="Unassembled WGS sequence"/>
</dbReference>
<keyword evidence="1" id="KW-1133">Transmembrane helix</keyword>
<feature type="transmembrane region" description="Helical" evidence="1">
    <location>
        <begin position="12"/>
        <end position="30"/>
    </location>
</feature>
<dbReference type="AlphaFoldDB" id="A0A317Z9H2"/>
<sequence>YLSLTFLPGDLVKAAIASLIAIALFNNPVVSRIMQQLAK</sequence>